<proteinExistence type="predicted"/>
<sequence>VQHSSQLEAQQKSDHIHKSTPELNRCHAGGFGMLLELDLCATSWHLRTASSNIGGLEGALLDPN</sequence>
<dbReference type="Proteomes" id="UP000823775">
    <property type="component" value="Unassembled WGS sequence"/>
</dbReference>
<gene>
    <name evidence="2" type="ORF">HAX54_048140</name>
</gene>
<evidence type="ECO:0000256" key="1">
    <source>
        <dbReference type="SAM" id="MobiDB-lite"/>
    </source>
</evidence>
<feature type="compositionally biased region" description="Polar residues" evidence="1">
    <location>
        <begin position="1"/>
        <end position="10"/>
    </location>
</feature>
<reference evidence="2 3" key="1">
    <citation type="journal article" date="2021" name="BMC Genomics">
        <title>Datura genome reveals duplications of psychoactive alkaloid biosynthetic genes and high mutation rate following tissue culture.</title>
        <authorList>
            <person name="Rajewski A."/>
            <person name="Carter-House D."/>
            <person name="Stajich J."/>
            <person name="Litt A."/>
        </authorList>
    </citation>
    <scope>NUCLEOTIDE SEQUENCE [LARGE SCALE GENOMIC DNA]</scope>
    <source>
        <strain evidence="2">AR-01</strain>
    </source>
</reference>
<accession>A0ABS8WIZ5</accession>
<organism evidence="2 3">
    <name type="scientific">Datura stramonium</name>
    <name type="common">Jimsonweed</name>
    <name type="synonym">Common thornapple</name>
    <dbReference type="NCBI Taxonomy" id="4076"/>
    <lineage>
        <taxon>Eukaryota</taxon>
        <taxon>Viridiplantae</taxon>
        <taxon>Streptophyta</taxon>
        <taxon>Embryophyta</taxon>
        <taxon>Tracheophyta</taxon>
        <taxon>Spermatophyta</taxon>
        <taxon>Magnoliopsida</taxon>
        <taxon>eudicotyledons</taxon>
        <taxon>Gunneridae</taxon>
        <taxon>Pentapetalae</taxon>
        <taxon>asterids</taxon>
        <taxon>lamiids</taxon>
        <taxon>Solanales</taxon>
        <taxon>Solanaceae</taxon>
        <taxon>Solanoideae</taxon>
        <taxon>Datureae</taxon>
        <taxon>Datura</taxon>
    </lineage>
</organism>
<comment type="caution">
    <text evidence="2">The sequence shown here is derived from an EMBL/GenBank/DDBJ whole genome shotgun (WGS) entry which is preliminary data.</text>
</comment>
<feature type="non-terminal residue" evidence="2">
    <location>
        <position position="1"/>
    </location>
</feature>
<name>A0ABS8WIZ5_DATST</name>
<evidence type="ECO:0000313" key="3">
    <source>
        <dbReference type="Proteomes" id="UP000823775"/>
    </source>
</evidence>
<keyword evidence="3" id="KW-1185">Reference proteome</keyword>
<feature type="region of interest" description="Disordered" evidence="1">
    <location>
        <begin position="1"/>
        <end position="22"/>
    </location>
</feature>
<evidence type="ECO:0000313" key="2">
    <source>
        <dbReference type="EMBL" id="MCE3050781.1"/>
    </source>
</evidence>
<dbReference type="EMBL" id="JACEIK010007901">
    <property type="protein sequence ID" value="MCE3050781.1"/>
    <property type="molecule type" value="Genomic_DNA"/>
</dbReference>
<protein>
    <submittedName>
        <fullName evidence="2">Uncharacterized protein</fullName>
    </submittedName>
</protein>
<feature type="compositionally biased region" description="Basic and acidic residues" evidence="1">
    <location>
        <begin position="11"/>
        <end position="20"/>
    </location>
</feature>